<dbReference type="PROSITE" id="PS51354">
    <property type="entry name" value="GLUTAREDOXIN_2"/>
    <property type="match status" value="1"/>
</dbReference>
<dbReference type="SUPFAM" id="SSF52833">
    <property type="entry name" value="Thioredoxin-like"/>
    <property type="match status" value="1"/>
</dbReference>
<dbReference type="InterPro" id="IPR047185">
    <property type="entry name" value="GLRX1"/>
</dbReference>
<dbReference type="PANTHER" id="PTHR46185:SF1">
    <property type="entry name" value="GLUTAREDOXIN-1"/>
    <property type="match status" value="1"/>
</dbReference>
<accession>A0A3Q4BC42</accession>
<reference evidence="2" key="1">
    <citation type="submission" date="2025-08" db="UniProtKB">
        <authorList>
            <consortium name="Ensembl"/>
        </authorList>
    </citation>
    <scope>IDENTIFICATION</scope>
</reference>
<name>A0A3Q4BC42_MOLML</name>
<evidence type="ECO:0000313" key="3">
    <source>
        <dbReference type="Proteomes" id="UP000261620"/>
    </source>
</evidence>
<protein>
    <recommendedName>
        <fullName evidence="1">Glutaredoxin domain-containing protein</fullName>
    </recommendedName>
</protein>
<evidence type="ECO:0000313" key="2">
    <source>
        <dbReference type="Ensembl" id="ENSMMOP00000016175.1"/>
    </source>
</evidence>
<sequence>MAQQFVQSRIKGDKVVLFVKPTCTFCHTARKVLSAYKFKPGRLDCVDIGGRSDTGAIQDYFQELTGARTVIRGSECVGGGSNVADLHESGKLEGMLQSIGALE</sequence>
<organism evidence="2 3">
    <name type="scientific">Mola mola</name>
    <name type="common">Ocean sunfish</name>
    <name type="synonym">Tetraodon mola</name>
    <dbReference type="NCBI Taxonomy" id="94237"/>
    <lineage>
        <taxon>Eukaryota</taxon>
        <taxon>Metazoa</taxon>
        <taxon>Chordata</taxon>
        <taxon>Craniata</taxon>
        <taxon>Vertebrata</taxon>
        <taxon>Euteleostomi</taxon>
        <taxon>Actinopterygii</taxon>
        <taxon>Neopterygii</taxon>
        <taxon>Teleostei</taxon>
        <taxon>Neoteleostei</taxon>
        <taxon>Acanthomorphata</taxon>
        <taxon>Eupercaria</taxon>
        <taxon>Tetraodontiformes</taxon>
        <taxon>Molidae</taxon>
        <taxon>Mola</taxon>
    </lineage>
</organism>
<dbReference type="GO" id="GO:0015038">
    <property type="term" value="F:glutathione disulfide oxidoreductase activity"/>
    <property type="evidence" value="ECO:0007669"/>
    <property type="project" value="TreeGrafter"/>
</dbReference>
<dbReference type="STRING" id="94237.ENSMMOP00000016175"/>
<evidence type="ECO:0000259" key="1">
    <source>
        <dbReference type="Pfam" id="PF00462"/>
    </source>
</evidence>
<dbReference type="PANTHER" id="PTHR46185">
    <property type="entry name" value="GLUTAREDOXIN-1"/>
    <property type="match status" value="1"/>
</dbReference>
<reference evidence="2" key="2">
    <citation type="submission" date="2025-09" db="UniProtKB">
        <authorList>
            <consortium name="Ensembl"/>
        </authorList>
    </citation>
    <scope>IDENTIFICATION</scope>
</reference>
<dbReference type="GO" id="GO:0005739">
    <property type="term" value="C:mitochondrion"/>
    <property type="evidence" value="ECO:0007669"/>
    <property type="project" value="TreeGrafter"/>
</dbReference>
<dbReference type="Proteomes" id="UP000261620">
    <property type="component" value="Unplaced"/>
</dbReference>
<dbReference type="Ensembl" id="ENSMMOT00000016445.1">
    <property type="protein sequence ID" value="ENSMMOP00000016175.1"/>
    <property type="gene ID" value="ENSMMOG00000012331.1"/>
</dbReference>
<dbReference type="Pfam" id="PF00462">
    <property type="entry name" value="Glutaredoxin"/>
    <property type="match status" value="1"/>
</dbReference>
<dbReference type="AlphaFoldDB" id="A0A3Q4BC42"/>
<keyword evidence="3" id="KW-1185">Reference proteome</keyword>
<dbReference type="Gene3D" id="3.40.30.10">
    <property type="entry name" value="Glutaredoxin"/>
    <property type="match status" value="1"/>
</dbReference>
<dbReference type="InterPro" id="IPR036249">
    <property type="entry name" value="Thioredoxin-like_sf"/>
</dbReference>
<dbReference type="OMA" id="KPGHLEC"/>
<proteinExistence type="predicted"/>
<feature type="domain" description="Glutaredoxin" evidence="1">
    <location>
        <begin position="15"/>
        <end position="70"/>
    </location>
</feature>
<dbReference type="InterPro" id="IPR002109">
    <property type="entry name" value="Glutaredoxin"/>
</dbReference>